<dbReference type="Proteomes" id="UP000004995">
    <property type="component" value="Unassembled WGS sequence"/>
</dbReference>
<feature type="region of interest" description="Disordered" evidence="1">
    <location>
        <begin position="46"/>
        <end position="66"/>
    </location>
</feature>
<dbReference type="EMBL" id="AGNK02004021">
    <property type="status" value="NOT_ANNOTATED_CDS"/>
    <property type="molecule type" value="Genomic_DNA"/>
</dbReference>
<organism evidence="2 3">
    <name type="scientific">Setaria italica</name>
    <name type="common">Foxtail millet</name>
    <name type="synonym">Panicum italicum</name>
    <dbReference type="NCBI Taxonomy" id="4555"/>
    <lineage>
        <taxon>Eukaryota</taxon>
        <taxon>Viridiplantae</taxon>
        <taxon>Streptophyta</taxon>
        <taxon>Embryophyta</taxon>
        <taxon>Tracheophyta</taxon>
        <taxon>Spermatophyta</taxon>
        <taxon>Magnoliopsida</taxon>
        <taxon>Liliopsida</taxon>
        <taxon>Poales</taxon>
        <taxon>Poaceae</taxon>
        <taxon>PACMAD clade</taxon>
        <taxon>Panicoideae</taxon>
        <taxon>Panicodae</taxon>
        <taxon>Paniceae</taxon>
        <taxon>Cenchrinae</taxon>
        <taxon>Setaria</taxon>
    </lineage>
</organism>
<proteinExistence type="predicted"/>
<dbReference type="Gramene" id="KQL02941">
    <property type="protein sequence ID" value="KQL02941"/>
    <property type="gene ID" value="SETIT_015691mg"/>
</dbReference>
<sequence>MHKSTTIVVEWTKQNPNKQQTPTKITCLISLWKAILLLQETHNTLAQSAGHTHAATRACRKTHRNK</sequence>
<dbReference type="HOGENOM" id="CLU_2836054_0_0_1"/>
<dbReference type="AlphaFoldDB" id="K3YN53"/>
<name>K3YN53_SETIT</name>
<keyword evidence="3" id="KW-1185">Reference proteome</keyword>
<dbReference type="EnsemblPlants" id="KQL02941">
    <property type="protein sequence ID" value="KQL02941"/>
    <property type="gene ID" value="SETIT_015691mg"/>
</dbReference>
<reference evidence="2" key="2">
    <citation type="submission" date="2018-08" db="UniProtKB">
        <authorList>
            <consortium name="EnsemblPlants"/>
        </authorList>
    </citation>
    <scope>IDENTIFICATION</scope>
    <source>
        <strain evidence="2">Yugu1</strain>
    </source>
</reference>
<protein>
    <submittedName>
        <fullName evidence="2">Uncharacterized protein</fullName>
    </submittedName>
</protein>
<reference evidence="3" key="1">
    <citation type="journal article" date="2012" name="Nat. Biotechnol.">
        <title>Reference genome sequence of the model plant Setaria.</title>
        <authorList>
            <person name="Bennetzen J.L."/>
            <person name="Schmutz J."/>
            <person name="Wang H."/>
            <person name="Percifield R."/>
            <person name="Hawkins J."/>
            <person name="Pontaroli A.C."/>
            <person name="Estep M."/>
            <person name="Feng L."/>
            <person name="Vaughn J.N."/>
            <person name="Grimwood J."/>
            <person name="Jenkins J."/>
            <person name="Barry K."/>
            <person name="Lindquist E."/>
            <person name="Hellsten U."/>
            <person name="Deshpande S."/>
            <person name="Wang X."/>
            <person name="Wu X."/>
            <person name="Mitros T."/>
            <person name="Triplett J."/>
            <person name="Yang X."/>
            <person name="Ye C.Y."/>
            <person name="Mauro-Herrera M."/>
            <person name="Wang L."/>
            <person name="Li P."/>
            <person name="Sharma M."/>
            <person name="Sharma R."/>
            <person name="Ronald P.C."/>
            <person name="Panaud O."/>
            <person name="Kellogg E.A."/>
            <person name="Brutnell T.P."/>
            <person name="Doust A.N."/>
            <person name="Tuskan G.A."/>
            <person name="Rokhsar D."/>
            <person name="Devos K.M."/>
        </authorList>
    </citation>
    <scope>NUCLEOTIDE SEQUENCE [LARGE SCALE GENOMIC DNA]</scope>
    <source>
        <strain evidence="3">cv. Yugu1</strain>
    </source>
</reference>
<accession>K3YN53</accession>
<evidence type="ECO:0000256" key="1">
    <source>
        <dbReference type="SAM" id="MobiDB-lite"/>
    </source>
</evidence>
<evidence type="ECO:0000313" key="2">
    <source>
        <dbReference type="EnsemblPlants" id="KQL02941"/>
    </source>
</evidence>
<dbReference type="InParanoid" id="K3YN53"/>
<evidence type="ECO:0000313" key="3">
    <source>
        <dbReference type="Proteomes" id="UP000004995"/>
    </source>
</evidence>